<dbReference type="PANTHER" id="PTHR30203:SF33">
    <property type="entry name" value="BLR4455 PROTEIN"/>
    <property type="match status" value="1"/>
</dbReference>
<dbReference type="EMBL" id="BAABFT010000002">
    <property type="protein sequence ID" value="GAA4315343.1"/>
    <property type="molecule type" value="Genomic_DNA"/>
</dbReference>
<dbReference type="Gene3D" id="2.20.200.10">
    <property type="entry name" value="Outer membrane efflux proteins (OEP)"/>
    <property type="match status" value="1"/>
</dbReference>
<keyword evidence="2" id="KW-1134">Transmembrane beta strand</keyword>
<keyword evidence="2" id="KW-0472">Membrane</keyword>
<reference evidence="4" key="1">
    <citation type="journal article" date="2019" name="Int. J. Syst. Evol. Microbiol.">
        <title>The Global Catalogue of Microorganisms (GCM) 10K type strain sequencing project: providing services to taxonomists for standard genome sequencing and annotation.</title>
        <authorList>
            <consortium name="The Broad Institute Genomics Platform"/>
            <consortium name="The Broad Institute Genome Sequencing Center for Infectious Disease"/>
            <person name="Wu L."/>
            <person name="Ma J."/>
        </authorList>
    </citation>
    <scope>NUCLEOTIDE SEQUENCE [LARGE SCALE GENOMIC DNA]</scope>
    <source>
        <strain evidence="4">JCM 17705</strain>
    </source>
</reference>
<keyword evidence="2" id="KW-0449">Lipoprotein</keyword>
<sequence>MPEQNNIMKKNNIIIYTGLLLALFISACKVGKNYERPSVDLPKQFGTTAFADTSSIADIEWKKFFTDTTLQNLIDKGIKYNYDLQIAVKRIDIANQQLKQAKLLLLPNLNLQVTGSYNRPSDNSLNGLSTSQFLGTSHIENYNANLNLQWELDVWGKLRRQKEGVLAQYLQTYEATKAVQTQLVADIAQGYYNLLMLDKQLLIAKRNLSLNDSTLQLTQLLKNAGEVNLLAVQQADAQKQTTALLIPQLEQSIAIQETALQQLAGQLPSAVNRSASLESLNLPVTLPTGLPAAVVSRRPDIRSDEMALKAANAQVGVAQGSMYPSLTISAQGGLESFKSSNWFNVPGSLFGLASGTVLQPIFNRRALKTQFEVAKIQREQAVLRFRQSVLNAVGEVSNALVQNEKLAQQRQIATGQVNTLHTAIKNAQLLFKSDMANYLEVITAQSNALQAELNLASIQRQQAGATVELYRALGGGWK</sequence>
<dbReference type="Pfam" id="PF02321">
    <property type="entry name" value="OEP"/>
    <property type="match status" value="2"/>
</dbReference>
<comment type="similarity">
    <text evidence="1 2">Belongs to the outer membrane factor (OMF) (TC 1.B.17) family.</text>
</comment>
<keyword evidence="2" id="KW-0564">Palmitate</keyword>
<comment type="caution">
    <text evidence="3">The sequence shown here is derived from an EMBL/GenBank/DDBJ whole genome shotgun (WGS) entry which is preliminary data.</text>
</comment>
<dbReference type="PANTHER" id="PTHR30203">
    <property type="entry name" value="OUTER MEMBRANE CATION EFFLUX PROTEIN"/>
    <property type="match status" value="1"/>
</dbReference>
<keyword evidence="4" id="KW-1185">Reference proteome</keyword>
<evidence type="ECO:0000256" key="1">
    <source>
        <dbReference type="ARBA" id="ARBA00007613"/>
    </source>
</evidence>
<comment type="subcellular location">
    <subcellularLocation>
        <location evidence="2">Cell membrane</location>
        <topology evidence="2">Lipid-anchor</topology>
    </subcellularLocation>
</comment>
<accession>A0ABP8G1C0</accession>
<name>A0ABP8G1C0_9SPHI</name>
<protein>
    <submittedName>
        <fullName evidence="3">Efflux transporter outer membrane subunit</fullName>
    </submittedName>
</protein>
<dbReference type="Proteomes" id="UP001500582">
    <property type="component" value="Unassembled WGS sequence"/>
</dbReference>
<evidence type="ECO:0000313" key="3">
    <source>
        <dbReference type="EMBL" id="GAA4315343.1"/>
    </source>
</evidence>
<dbReference type="SUPFAM" id="SSF56954">
    <property type="entry name" value="Outer membrane efflux proteins (OEP)"/>
    <property type="match status" value="1"/>
</dbReference>
<dbReference type="NCBIfam" id="TIGR01845">
    <property type="entry name" value="outer_NodT"/>
    <property type="match status" value="1"/>
</dbReference>
<organism evidence="3 4">
    <name type="scientific">Mucilaginibacter gynuensis</name>
    <dbReference type="NCBI Taxonomy" id="1302236"/>
    <lineage>
        <taxon>Bacteria</taxon>
        <taxon>Pseudomonadati</taxon>
        <taxon>Bacteroidota</taxon>
        <taxon>Sphingobacteriia</taxon>
        <taxon>Sphingobacteriales</taxon>
        <taxon>Sphingobacteriaceae</taxon>
        <taxon>Mucilaginibacter</taxon>
    </lineage>
</organism>
<dbReference type="InterPro" id="IPR003423">
    <property type="entry name" value="OMP_efflux"/>
</dbReference>
<dbReference type="Gene3D" id="1.20.1600.10">
    <property type="entry name" value="Outer membrane efflux proteins (OEP)"/>
    <property type="match status" value="1"/>
</dbReference>
<keyword evidence="2" id="KW-0812">Transmembrane</keyword>
<gene>
    <name evidence="3" type="ORF">GCM10023149_11910</name>
</gene>
<evidence type="ECO:0000256" key="2">
    <source>
        <dbReference type="RuleBase" id="RU362097"/>
    </source>
</evidence>
<evidence type="ECO:0000313" key="4">
    <source>
        <dbReference type="Proteomes" id="UP001500582"/>
    </source>
</evidence>
<proteinExistence type="inferred from homology"/>
<dbReference type="InterPro" id="IPR010131">
    <property type="entry name" value="MdtP/NodT-like"/>
</dbReference>